<dbReference type="GO" id="GO:1990904">
    <property type="term" value="C:ribonucleoprotein complex"/>
    <property type="evidence" value="ECO:0007669"/>
    <property type="project" value="UniProtKB-KW"/>
</dbReference>
<dbReference type="OrthoDB" id="9793353at2"/>
<dbReference type="SUPFAM" id="SSF54189">
    <property type="entry name" value="Ribosomal proteins S24e, L23 and L15e"/>
    <property type="match status" value="1"/>
</dbReference>
<keyword evidence="9" id="KW-1185">Reference proteome</keyword>
<evidence type="ECO:0000256" key="3">
    <source>
        <dbReference type="ARBA" id="ARBA00022884"/>
    </source>
</evidence>
<proteinExistence type="inferred from homology"/>
<comment type="subunit">
    <text evidence="6">Part of the 50S ribosomal subunit. Contacts protein L29, and trigger factor when it is bound to the ribosome.</text>
</comment>
<evidence type="ECO:0000313" key="8">
    <source>
        <dbReference type="EMBL" id="SDJ08846.1"/>
    </source>
</evidence>
<dbReference type="EMBL" id="FNEN01000014">
    <property type="protein sequence ID" value="SDJ08846.1"/>
    <property type="molecule type" value="Genomic_DNA"/>
</dbReference>
<evidence type="ECO:0000256" key="6">
    <source>
        <dbReference type="HAMAP-Rule" id="MF_01369"/>
    </source>
</evidence>
<dbReference type="PROSITE" id="PS00050">
    <property type="entry name" value="RIBOSOMAL_L23"/>
    <property type="match status" value="1"/>
</dbReference>
<name>A0A1G8QVX3_9BACI</name>
<reference evidence="8 9" key="1">
    <citation type="submission" date="2016-10" db="EMBL/GenBank/DDBJ databases">
        <authorList>
            <person name="de Groot N.N."/>
        </authorList>
    </citation>
    <scope>NUCLEOTIDE SEQUENCE [LARGE SCALE GENOMIC DNA]</scope>
    <source>
        <strain evidence="8 9">DSM 21771</strain>
    </source>
</reference>
<keyword evidence="2 6" id="KW-0699">rRNA-binding</keyword>
<dbReference type="InterPro" id="IPR013025">
    <property type="entry name" value="Ribosomal_uL23-like"/>
</dbReference>
<dbReference type="InterPro" id="IPR012677">
    <property type="entry name" value="Nucleotide-bd_a/b_plait_sf"/>
</dbReference>
<organism evidence="8 9">
    <name type="scientific">Natribacillus halophilus</name>
    <dbReference type="NCBI Taxonomy" id="549003"/>
    <lineage>
        <taxon>Bacteria</taxon>
        <taxon>Bacillati</taxon>
        <taxon>Bacillota</taxon>
        <taxon>Bacilli</taxon>
        <taxon>Bacillales</taxon>
        <taxon>Bacillaceae</taxon>
        <taxon>Natribacillus</taxon>
    </lineage>
</organism>
<evidence type="ECO:0000256" key="1">
    <source>
        <dbReference type="ARBA" id="ARBA00006700"/>
    </source>
</evidence>
<dbReference type="Proteomes" id="UP000198853">
    <property type="component" value="Unassembled WGS sequence"/>
</dbReference>
<dbReference type="NCBIfam" id="NF004363">
    <property type="entry name" value="PRK05738.2-4"/>
    <property type="match status" value="1"/>
</dbReference>
<dbReference type="PANTHER" id="PTHR11620">
    <property type="entry name" value="60S RIBOSOMAL PROTEIN L23A"/>
    <property type="match status" value="1"/>
</dbReference>
<dbReference type="AlphaFoldDB" id="A0A1G8QVX3"/>
<dbReference type="Pfam" id="PF00276">
    <property type="entry name" value="Ribosomal_L23"/>
    <property type="match status" value="1"/>
</dbReference>
<dbReference type="InterPro" id="IPR001014">
    <property type="entry name" value="Ribosomal_uL23_CS"/>
</dbReference>
<dbReference type="HAMAP" id="MF_01369_B">
    <property type="entry name" value="Ribosomal_uL23_B"/>
    <property type="match status" value="1"/>
</dbReference>
<gene>
    <name evidence="6" type="primary">rplW</name>
    <name evidence="8" type="ORF">SAMN04488123_11443</name>
</gene>
<dbReference type="RefSeq" id="WP_090399300.1">
    <property type="nucleotide sequence ID" value="NZ_FNEN01000014.1"/>
</dbReference>
<dbReference type="FunFam" id="3.30.70.330:FF:000001">
    <property type="entry name" value="50S ribosomal protein L23"/>
    <property type="match status" value="1"/>
</dbReference>
<comment type="similarity">
    <text evidence="1 6 7">Belongs to the universal ribosomal protein uL23 family.</text>
</comment>
<accession>A0A1G8QVX3</accession>
<dbReference type="GO" id="GO:0006412">
    <property type="term" value="P:translation"/>
    <property type="evidence" value="ECO:0007669"/>
    <property type="project" value="UniProtKB-UniRule"/>
</dbReference>
<keyword evidence="3 6" id="KW-0694">RNA-binding</keyword>
<evidence type="ECO:0000256" key="4">
    <source>
        <dbReference type="ARBA" id="ARBA00022980"/>
    </source>
</evidence>
<evidence type="ECO:0000256" key="5">
    <source>
        <dbReference type="ARBA" id="ARBA00023274"/>
    </source>
</evidence>
<evidence type="ECO:0000256" key="7">
    <source>
        <dbReference type="RuleBase" id="RU003934"/>
    </source>
</evidence>
<keyword evidence="4 6" id="KW-0689">Ribosomal protein</keyword>
<dbReference type="Gene3D" id="3.30.70.330">
    <property type="match status" value="1"/>
</dbReference>
<evidence type="ECO:0000256" key="2">
    <source>
        <dbReference type="ARBA" id="ARBA00022730"/>
    </source>
</evidence>
<dbReference type="InterPro" id="IPR012678">
    <property type="entry name" value="Ribosomal_uL23/eL15/eS24_sf"/>
</dbReference>
<comment type="function">
    <text evidence="6">One of the early assembly proteins it binds 23S rRNA. One of the proteins that surrounds the polypeptide exit tunnel on the outside of the ribosome. Forms the main docking site for trigger factor binding to the ribosome.</text>
</comment>
<keyword evidence="5 6" id="KW-0687">Ribonucleoprotein</keyword>
<dbReference type="GO" id="GO:0005840">
    <property type="term" value="C:ribosome"/>
    <property type="evidence" value="ECO:0007669"/>
    <property type="project" value="UniProtKB-KW"/>
</dbReference>
<sequence length="95" mass="11324">MDARDVIRRPVVTERSADLMEEKKYTFEVDLKANKTQIKQAVEEIFEVDVDKVNTMNYKRKFRRFGRYEGYKPARKKAIVTLTENSDEIEIFDEV</sequence>
<dbReference type="GO" id="GO:0019843">
    <property type="term" value="F:rRNA binding"/>
    <property type="evidence" value="ECO:0007669"/>
    <property type="project" value="UniProtKB-UniRule"/>
</dbReference>
<protein>
    <recommendedName>
        <fullName evidence="6">Large ribosomal subunit protein uL23</fullName>
    </recommendedName>
</protein>
<dbReference type="GO" id="GO:0003735">
    <property type="term" value="F:structural constituent of ribosome"/>
    <property type="evidence" value="ECO:0007669"/>
    <property type="project" value="InterPro"/>
</dbReference>
<evidence type="ECO:0000313" key="9">
    <source>
        <dbReference type="Proteomes" id="UP000198853"/>
    </source>
</evidence>